<comment type="caution">
    <text evidence="1">The sequence shown here is derived from an EMBL/GenBank/DDBJ whole genome shotgun (WGS) entry which is preliminary data.</text>
</comment>
<keyword evidence="2" id="KW-1185">Reference proteome</keyword>
<reference evidence="1 2" key="1">
    <citation type="journal article" date="2023" name="Proc. Natl. Acad. Sci. U.S.A.">
        <title>A global phylogenomic analysis of the shiitake genus Lentinula.</title>
        <authorList>
            <person name="Sierra-Patev S."/>
            <person name="Min B."/>
            <person name="Naranjo-Ortiz M."/>
            <person name="Looney B."/>
            <person name="Konkel Z."/>
            <person name="Slot J.C."/>
            <person name="Sakamoto Y."/>
            <person name="Steenwyk J.L."/>
            <person name="Rokas A."/>
            <person name="Carro J."/>
            <person name="Camarero S."/>
            <person name="Ferreira P."/>
            <person name="Molpeceres G."/>
            <person name="Ruiz-Duenas F.J."/>
            <person name="Serrano A."/>
            <person name="Henrissat B."/>
            <person name="Drula E."/>
            <person name="Hughes K.W."/>
            <person name="Mata J.L."/>
            <person name="Ishikawa N.K."/>
            <person name="Vargas-Isla R."/>
            <person name="Ushijima S."/>
            <person name="Smith C.A."/>
            <person name="Donoghue J."/>
            <person name="Ahrendt S."/>
            <person name="Andreopoulos W."/>
            <person name="He G."/>
            <person name="LaButti K."/>
            <person name="Lipzen A."/>
            <person name="Ng V."/>
            <person name="Riley R."/>
            <person name="Sandor L."/>
            <person name="Barry K."/>
            <person name="Martinez A.T."/>
            <person name="Xiao Y."/>
            <person name="Gibbons J.G."/>
            <person name="Terashima K."/>
            <person name="Grigoriev I.V."/>
            <person name="Hibbett D."/>
        </authorList>
    </citation>
    <scope>NUCLEOTIDE SEQUENCE [LARGE SCALE GENOMIC DNA]</scope>
    <source>
        <strain evidence="1 2">TFB7810</strain>
    </source>
</reference>
<accession>A0A9W8NUC1</accession>
<organism evidence="1 2">
    <name type="scientific">Lentinula detonsa</name>
    <dbReference type="NCBI Taxonomy" id="2804962"/>
    <lineage>
        <taxon>Eukaryota</taxon>
        <taxon>Fungi</taxon>
        <taxon>Dikarya</taxon>
        <taxon>Basidiomycota</taxon>
        <taxon>Agaricomycotina</taxon>
        <taxon>Agaricomycetes</taxon>
        <taxon>Agaricomycetidae</taxon>
        <taxon>Agaricales</taxon>
        <taxon>Marasmiineae</taxon>
        <taxon>Omphalotaceae</taxon>
        <taxon>Lentinula</taxon>
    </lineage>
</organism>
<dbReference type="Proteomes" id="UP001142393">
    <property type="component" value="Unassembled WGS sequence"/>
</dbReference>
<evidence type="ECO:0000313" key="1">
    <source>
        <dbReference type="EMBL" id="KAJ3741053.1"/>
    </source>
</evidence>
<dbReference type="EMBL" id="JANVFU010000013">
    <property type="protein sequence ID" value="KAJ3741053.1"/>
    <property type="molecule type" value="Genomic_DNA"/>
</dbReference>
<evidence type="ECO:0000313" key="2">
    <source>
        <dbReference type="Proteomes" id="UP001142393"/>
    </source>
</evidence>
<name>A0A9W8NUC1_9AGAR</name>
<gene>
    <name evidence="1" type="ORF">DFH05DRAFT_1508330</name>
</gene>
<proteinExistence type="predicted"/>
<dbReference type="AlphaFoldDB" id="A0A9W8NUC1"/>
<protein>
    <submittedName>
        <fullName evidence="1">Uncharacterized protein</fullName>
    </submittedName>
</protein>
<sequence length="121" mass="13465">MVWIKSKDWLVLVIGLWTIRRIGLQSPFQSFFKPIMALDLFSPLFVRNTPPKAKSKLDPICSYDSCNSRGDCAQGKVGSCVKRLGLLGLEIDANKEYESVEAPLSPVKYAYLQVGLVTPSN</sequence>